<keyword evidence="4" id="KW-1185">Reference proteome</keyword>
<feature type="transmembrane region" description="Helical" evidence="1">
    <location>
        <begin position="220"/>
        <end position="237"/>
    </location>
</feature>
<feature type="transmembrane region" description="Helical" evidence="1">
    <location>
        <begin position="249"/>
        <end position="270"/>
    </location>
</feature>
<evidence type="ECO:0000313" key="4">
    <source>
        <dbReference type="Proteomes" id="UP000624703"/>
    </source>
</evidence>
<protein>
    <submittedName>
        <fullName evidence="3">Acyltransferase</fullName>
    </submittedName>
</protein>
<dbReference type="PANTHER" id="PTHR23028">
    <property type="entry name" value="ACETYLTRANSFERASE"/>
    <property type="match status" value="1"/>
</dbReference>
<feature type="domain" description="Acyltransferase 3" evidence="2">
    <location>
        <begin position="7"/>
        <end position="324"/>
    </location>
</feature>
<keyword evidence="3" id="KW-0808">Transferase</keyword>
<evidence type="ECO:0000256" key="1">
    <source>
        <dbReference type="SAM" id="Phobius"/>
    </source>
</evidence>
<feature type="transmembrane region" description="Helical" evidence="1">
    <location>
        <begin position="131"/>
        <end position="151"/>
    </location>
</feature>
<reference evidence="3" key="1">
    <citation type="submission" date="2021-01" db="EMBL/GenBank/DDBJ databases">
        <title>Modified the classification status of verrucomicrobia.</title>
        <authorList>
            <person name="Feng X."/>
        </authorList>
    </citation>
    <scope>NUCLEOTIDE SEQUENCE</scope>
    <source>
        <strain evidence="3">_KCTC 22039</strain>
    </source>
</reference>
<dbReference type="InterPro" id="IPR002656">
    <property type="entry name" value="Acyl_transf_3_dom"/>
</dbReference>
<dbReference type="AlphaFoldDB" id="A0A8J7MGM5"/>
<keyword evidence="1" id="KW-0472">Membrane</keyword>
<organism evidence="3 4">
    <name type="scientific">Persicirhabdus sediminis</name>
    <dbReference type="NCBI Taxonomy" id="454144"/>
    <lineage>
        <taxon>Bacteria</taxon>
        <taxon>Pseudomonadati</taxon>
        <taxon>Verrucomicrobiota</taxon>
        <taxon>Verrucomicrobiia</taxon>
        <taxon>Verrucomicrobiales</taxon>
        <taxon>Verrucomicrobiaceae</taxon>
        <taxon>Persicirhabdus</taxon>
    </lineage>
</organism>
<dbReference type="Pfam" id="PF01757">
    <property type="entry name" value="Acyl_transf_3"/>
    <property type="match status" value="1"/>
</dbReference>
<dbReference type="InterPro" id="IPR050879">
    <property type="entry name" value="Acyltransferase_3"/>
</dbReference>
<comment type="caution">
    <text evidence="3">The sequence shown here is derived from an EMBL/GenBank/DDBJ whole genome shotgun (WGS) entry which is preliminary data.</text>
</comment>
<dbReference type="GO" id="GO:0016020">
    <property type="term" value="C:membrane"/>
    <property type="evidence" value="ECO:0007669"/>
    <property type="project" value="TreeGrafter"/>
</dbReference>
<keyword evidence="1" id="KW-0812">Transmembrane</keyword>
<feature type="transmembrane region" description="Helical" evidence="1">
    <location>
        <begin position="290"/>
        <end position="309"/>
    </location>
</feature>
<evidence type="ECO:0000313" key="3">
    <source>
        <dbReference type="EMBL" id="MBK1791464.1"/>
    </source>
</evidence>
<dbReference type="PANTHER" id="PTHR23028:SF53">
    <property type="entry name" value="ACYL_TRANSF_3 DOMAIN-CONTAINING PROTEIN"/>
    <property type="match status" value="1"/>
</dbReference>
<sequence length="353" mass="40205">MNQMPQLHSLRAIAILLVSIHHWSPEPLHHAPVPYSIGVFLFFVLSGFLITQILLRGREKIDAGDTTLPNFTKSFFARRLLRIFPGFLVAIALYLVFGFADVYDNLFWYLCQASNFLFASTGQWSPGASQFWTLAIEQQFYLLWPVVLLILPRRWILPALAGIFLISPTLRCLEMLGWINSWAMPGKPTWKCLDYLAAGSITAVMSINGIQLVSRKLNTIYVTSGLIYLFFWFRWYSEATIPSWQWLQQSFLTIACVGIVVNASAGFTGLTGKILGNATLQHIGLMSYGLYLYHNLAPLMMGYITPFLWADGWEIMLFPLRLAILGGTSYAMARLSWKYIEKPAYQLKSHFPY</sequence>
<proteinExistence type="predicted"/>
<evidence type="ECO:0000259" key="2">
    <source>
        <dbReference type="Pfam" id="PF01757"/>
    </source>
</evidence>
<keyword evidence="3" id="KW-0012">Acyltransferase</keyword>
<feature type="transmembrane region" description="Helical" evidence="1">
    <location>
        <begin position="163"/>
        <end position="183"/>
    </location>
</feature>
<dbReference type="GO" id="GO:0016747">
    <property type="term" value="F:acyltransferase activity, transferring groups other than amino-acyl groups"/>
    <property type="evidence" value="ECO:0007669"/>
    <property type="project" value="InterPro"/>
</dbReference>
<keyword evidence="1" id="KW-1133">Transmembrane helix</keyword>
<name>A0A8J7MGM5_9BACT</name>
<feature type="transmembrane region" description="Helical" evidence="1">
    <location>
        <begin position="80"/>
        <end position="100"/>
    </location>
</feature>
<dbReference type="EMBL" id="JAENIM010000039">
    <property type="protein sequence ID" value="MBK1791464.1"/>
    <property type="molecule type" value="Genomic_DNA"/>
</dbReference>
<gene>
    <name evidence="3" type="ORF">JIN82_09900</name>
</gene>
<feature type="transmembrane region" description="Helical" evidence="1">
    <location>
        <begin position="195"/>
        <end position="213"/>
    </location>
</feature>
<feature type="transmembrane region" description="Helical" evidence="1">
    <location>
        <begin position="35"/>
        <end position="55"/>
    </location>
</feature>
<dbReference type="Proteomes" id="UP000624703">
    <property type="component" value="Unassembled WGS sequence"/>
</dbReference>
<feature type="transmembrane region" description="Helical" evidence="1">
    <location>
        <begin position="7"/>
        <end position="23"/>
    </location>
</feature>
<dbReference type="RefSeq" id="WP_200311468.1">
    <property type="nucleotide sequence ID" value="NZ_JAENIM010000039.1"/>
</dbReference>
<accession>A0A8J7MGM5</accession>
<dbReference type="GO" id="GO:0000271">
    <property type="term" value="P:polysaccharide biosynthetic process"/>
    <property type="evidence" value="ECO:0007669"/>
    <property type="project" value="TreeGrafter"/>
</dbReference>
<feature type="transmembrane region" description="Helical" evidence="1">
    <location>
        <begin position="315"/>
        <end position="333"/>
    </location>
</feature>